<dbReference type="InterPro" id="IPR037185">
    <property type="entry name" value="EmrE-like"/>
</dbReference>
<feature type="transmembrane region" description="Helical" evidence="5">
    <location>
        <begin position="135"/>
        <end position="157"/>
    </location>
</feature>
<comment type="subcellular location">
    <subcellularLocation>
        <location evidence="1">Membrane</location>
        <topology evidence="1">Multi-pass membrane protein</topology>
    </subcellularLocation>
</comment>
<gene>
    <name evidence="7" type="ORF">B4U80_08735</name>
</gene>
<feature type="transmembrane region" description="Helical" evidence="5">
    <location>
        <begin position="169"/>
        <end position="189"/>
    </location>
</feature>
<dbReference type="Proteomes" id="UP000288716">
    <property type="component" value="Unassembled WGS sequence"/>
</dbReference>
<feature type="transmembrane region" description="Helical" evidence="5">
    <location>
        <begin position="74"/>
        <end position="96"/>
    </location>
</feature>
<dbReference type="Pfam" id="PF00892">
    <property type="entry name" value="EamA"/>
    <property type="match status" value="2"/>
</dbReference>
<feature type="domain" description="EamA" evidence="6">
    <location>
        <begin position="49"/>
        <end position="180"/>
    </location>
</feature>
<feature type="transmembrane region" description="Helical" evidence="5">
    <location>
        <begin position="241"/>
        <end position="259"/>
    </location>
</feature>
<keyword evidence="2 5" id="KW-0812">Transmembrane</keyword>
<evidence type="ECO:0000259" key="6">
    <source>
        <dbReference type="Pfam" id="PF00892"/>
    </source>
</evidence>
<keyword evidence="3 5" id="KW-1133">Transmembrane helix</keyword>
<feature type="transmembrane region" description="Helical" evidence="5">
    <location>
        <begin position="326"/>
        <end position="349"/>
    </location>
</feature>
<feature type="transmembrane region" description="Helical" evidence="5">
    <location>
        <begin position="108"/>
        <end position="129"/>
    </location>
</feature>
<dbReference type="PANTHER" id="PTHR22911">
    <property type="entry name" value="ACYL-MALONYL CONDENSING ENZYME-RELATED"/>
    <property type="match status" value="1"/>
</dbReference>
<feature type="transmembrane region" description="Helical" evidence="5">
    <location>
        <begin position="271"/>
        <end position="290"/>
    </location>
</feature>
<evidence type="ECO:0000313" key="7">
    <source>
        <dbReference type="EMBL" id="RWS24489.1"/>
    </source>
</evidence>
<evidence type="ECO:0000256" key="4">
    <source>
        <dbReference type="ARBA" id="ARBA00023136"/>
    </source>
</evidence>
<feature type="transmembrane region" description="Helical" evidence="5">
    <location>
        <begin position="209"/>
        <end position="229"/>
    </location>
</feature>
<dbReference type="AlphaFoldDB" id="A0A443SAC1"/>
<protein>
    <submittedName>
        <fullName evidence="7">Solute carrier family 35 member G1-like protein</fullName>
    </submittedName>
</protein>
<evidence type="ECO:0000256" key="5">
    <source>
        <dbReference type="SAM" id="Phobius"/>
    </source>
</evidence>
<proteinExistence type="predicted"/>
<dbReference type="PANTHER" id="PTHR22911:SF6">
    <property type="entry name" value="SOLUTE CARRIER FAMILY 35 MEMBER G1"/>
    <property type="match status" value="1"/>
</dbReference>
<dbReference type="Gene3D" id="1.10.3730.20">
    <property type="match status" value="1"/>
</dbReference>
<dbReference type="SUPFAM" id="SSF103481">
    <property type="entry name" value="Multidrug resistance efflux transporter EmrE"/>
    <property type="match status" value="2"/>
</dbReference>
<organism evidence="7 8">
    <name type="scientific">Leptotrombidium deliense</name>
    <dbReference type="NCBI Taxonomy" id="299467"/>
    <lineage>
        <taxon>Eukaryota</taxon>
        <taxon>Metazoa</taxon>
        <taxon>Ecdysozoa</taxon>
        <taxon>Arthropoda</taxon>
        <taxon>Chelicerata</taxon>
        <taxon>Arachnida</taxon>
        <taxon>Acari</taxon>
        <taxon>Acariformes</taxon>
        <taxon>Trombidiformes</taxon>
        <taxon>Prostigmata</taxon>
        <taxon>Anystina</taxon>
        <taxon>Parasitengona</taxon>
        <taxon>Trombiculoidea</taxon>
        <taxon>Trombiculidae</taxon>
        <taxon>Leptotrombidium</taxon>
    </lineage>
</organism>
<evidence type="ECO:0000256" key="2">
    <source>
        <dbReference type="ARBA" id="ARBA00022692"/>
    </source>
</evidence>
<dbReference type="GO" id="GO:0016020">
    <property type="term" value="C:membrane"/>
    <property type="evidence" value="ECO:0007669"/>
    <property type="project" value="UniProtKB-SubCell"/>
</dbReference>
<feature type="domain" description="EamA" evidence="6">
    <location>
        <begin position="210"/>
        <end position="342"/>
    </location>
</feature>
<name>A0A443SAC1_9ACAR</name>
<feature type="transmembrane region" description="Helical" evidence="5">
    <location>
        <begin position="46"/>
        <end position="68"/>
    </location>
</feature>
<keyword evidence="4 5" id="KW-0472">Membrane</keyword>
<accession>A0A443SAC1</accession>
<dbReference type="InterPro" id="IPR000620">
    <property type="entry name" value="EamA_dom"/>
</dbReference>
<dbReference type="STRING" id="299467.A0A443SAC1"/>
<keyword evidence="8" id="KW-1185">Reference proteome</keyword>
<sequence length="363" mass="40493">MKVKYESLVNDKDMKVDNSVRKVSDIDDEQRNLTSKTPFSKVPCSMIYSGLIYSATSSLFFSITRVIVKHLKNVHPAQLSVCRFFGIFLLSIPMVIKEGGDPLGPNDLRLFLILRGIVGATNLFLRFYSMQHLPIGEAAVIVSSVPVFVSIFACICLNESCGFVQSMAAILTMIGLTFIMKLPFLFDFVNHSSITHSTTSDLNTENDRLYGLIAAFSSTLFAASVFIILRKVKKAHQSIILFNFGWVAIIESVIIAAIFDGFTIPATIKEWFLMCLVAVFGFCGQYALTLSLKTEEAGPVSVVRAALDVTLTMIWQLLFFSEYPDIWTVIGTILVLGSVTVIGLRKWFLRFPEDSNIRRLCNI</sequence>
<evidence type="ECO:0000256" key="3">
    <source>
        <dbReference type="ARBA" id="ARBA00022989"/>
    </source>
</evidence>
<evidence type="ECO:0000256" key="1">
    <source>
        <dbReference type="ARBA" id="ARBA00004141"/>
    </source>
</evidence>
<dbReference type="OrthoDB" id="6502282at2759"/>
<dbReference type="VEuPathDB" id="VectorBase:LDEU007551"/>
<evidence type="ECO:0000313" key="8">
    <source>
        <dbReference type="Proteomes" id="UP000288716"/>
    </source>
</evidence>
<reference evidence="7 8" key="1">
    <citation type="journal article" date="2018" name="Gigascience">
        <title>Genomes of trombidid mites reveal novel predicted allergens and laterally-transferred genes associated with secondary metabolism.</title>
        <authorList>
            <person name="Dong X."/>
            <person name="Chaisiri K."/>
            <person name="Xia D."/>
            <person name="Armstrong S.D."/>
            <person name="Fang Y."/>
            <person name="Donnelly M.J."/>
            <person name="Kadowaki T."/>
            <person name="McGarry J.W."/>
            <person name="Darby A.C."/>
            <person name="Makepeace B.L."/>
        </authorList>
    </citation>
    <scope>NUCLEOTIDE SEQUENCE [LARGE SCALE GENOMIC DNA]</scope>
    <source>
        <strain evidence="7">UoL-UT</strain>
    </source>
</reference>
<comment type="caution">
    <text evidence="7">The sequence shown here is derived from an EMBL/GenBank/DDBJ whole genome shotgun (WGS) entry which is preliminary data.</text>
</comment>
<dbReference type="EMBL" id="NCKV01004809">
    <property type="protein sequence ID" value="RWS24489.1"/>
    <property type="molecule type" value="Genomic_DNA"/>
</dbReference>